<keyword evidence="1" id="KW-0732">Signal</keyword>
<dbReference type="InterPro" id="IPR013780">
    <property type="entry name" value="Glyco_hydro_b"/>
</dbReference>
<sequence length="934" mass="99302">MRKSGILQQWKRALAMLAVCALLAQLSPAAPLAAQGNGAGAVTAKAIGFDDYTSADAGTALTRLGHGGGLDASRYGVTSAVYRGGEGKSVHVRASEDKSYVRLKMRDVFASAQWPDGVDWAPGDTFHVSVWVRVSAGSVASDGHFFLSAMYNSETAFINNQAWYTYPADDAGWSQVALTFTVPEDATALPGIALQQKGSEVGAELITSYYVDDLHIVKDGAAGPELLAGGTASRYRFDSDGSALPSRAEAAGGLERSGVTVADEDYASAGSSLAIVESPGSGAQVRFLRPFDGLVGYLDSQYELRVQAKLPDGAAGVGELRPFLQYEEDSYQYGEPVAVSAGGWSELTLRTTLSSTPIAVGVEQTDGTAAWLLDELTLRPVETGGISAAMTYADAAGSVAALTGEVDGLSGTAVLTDWPSALEGRAVRLVLEHYDAAHRLQATVRSPSAVLCGPAAPLALTAAWSALMPEPGDRIVAYVREDDAAGPRFWQPVGGLNAAYGEAGATITLDRATVAQQVYGFGATANDPANGLMNLANPVTRSEVMDILFGADGAALSILRMEINPFAPGDPAYDAVQATAYPVEGQPYDWSTDAHQRWFADEALKRDADLQLYALPWSPPSWMKTDGTAVGGTLDEAYDEAFIDYLVDWTRHYREVNGFDIRWLSLQNEPTNPSPYASSAYTNERLSELSELLADAVHGSDLSGDVLVGAPEASQLNRTWNHLAGMTSSSIAKLDYIPTHFYGLQPTQLDTYDLRSYDKPLMMTEVSADGAAPNDPTMTDGLRWAGQIADALEHGYGAYLYWWLVSPRGGSLNGQSLIQIKSDGSYTVNKRLYTLGQYSRFLRPGDRIIDAASTDEELIVTASVDPQSGKAALVVINSADEEIIADIGGLTDGPLAVYRTSDSESISPATGAAASGGQTTYRFRARSVTTLREM</sequence>
<keyword evidence="4" id="KW-1185">Reference proteome</keyword>
<reference evidence="3" key="1">
    <citation type="submission" date="2020-09" db="EMBL/GenBank/DDBJ databases">
        <title>A novel bacterium of genus Paenibacillus, isolated from South China Sea.</title>
        <authorList>
            <person name="Huang H."/>
            <person name="Mo K."/>
            <person name="Hu Y."/>
        </authorList>
    </citation>
    <scope>NUCLEOTIDE SEQUENCE</scope>
    <source>
        <strain evidence="3">IB182496</strain>
    </source>
</reference>
<evidence type="ECO:0000313" key="3">
    <source>
        <dbReference type="EMBL" id="MBD2845008.1"/>
    </source>
</evidence>
<evidence type="ECO:0000259" key="2">
    <source>
        <dbReference type="Pfam" id="PF02057"/>
    </source>
</evidence>
<dbReference type="PANTHER" id="PTHR42767:SF1">
    <property type="entry name" value="ENDO-BETA-1,6-GALACTANASE-LIKE DOMAIN-CONTAINING PROTEIN"/>
    <property type="match status" value="1"/>
</dbReference>
<feature type="chain" id="PRO_5037688511" description="Glycosyl hydrolase family 59 catalytic domain-containing protein" evidence="1">
    <location>
        <begin position="30"/>
        <end position="934"/>
    </location>
</feature>
<evidence type="ECO:0000313" key="4">
    <source>
        <dbReference type="Proteomes" id="UP000621560"/>
    </source>
</evidence>
<feature type="signal peptide" evidence="1">
    <location>
        <begin position="1"/>
        <end position="29"/>
    </location>
</feature>
<proteinExistence type="predicted"/>
<dbReference type="AlphaFoldDB" id="A0A927BQR4"/>
<dbReference type="EMBL" id="JACXIZ010000013">
    <property type="protein sequence ID" value="MBD2845008.1"/>
    <property type="molecule type" value="Genomic_DNA"/>
</dbReference>
<accession>A0A927BQR4</accession>
<dbReference type="Pfam" id="PF02057">
    <property type="entry name" value="Glyco_hydro_59"/>
    <property type="match status" value="1"/>
</dbReference>
<gene>
    <name evidence="3" type="ORF">IDH44_07385</name>
</gene>
<dbReference type="Gene3D" id="3.20.20.80">
    <property type="entry name" value="Glycosidases"/>
    <property type="match status" value="1"/>
</dbReference>
<dbReference type="PANTHER" id="PTHR42767">
    <property type="entry name" value="ENDO-BETA-1,6-GALACTANASE"/>
    <property type="match status" value="1"/>
</dbReference>
<dbReference type="RefSeq" id="WP_190916189.1">
    <property type="nucleotide sequence ID" value="NZ_JACXIZ010000013.1"/>
</dbReference>
<dbReference type="InterPro" id="IPR039743">
    <property type="entry name" value="6GAL/EXGAL"/>
</dbReference>
<dbReference type="SUPFAM" id="SSF51445">
    <property type="entry name" value="(Trans)glycosidases"/>
    <property type="match status" value="1"/>
</dbReference>
<organism evidence="3 4">
    <name type="scientific">Paenibacillus sabuli</name>
    <dbReference type="NCBI Taxonomy" id="2772509"/>
    <lineage>
        <taxon>Bacteria</taxon>
        <taxon>Bacillati</taxon>
        <taxon>Bacillota</taxon>
        <taxon>Bacilli</taxon>
        <taxon>Bacillales</taxon>
        <taxon>Paenibacillaceae</taxon>
        <taxon>Paenibacillus</taxon>
    </lineage>
</organism>
<name>A0A927BQR4_9BACL</name>
<dbReference type="InterPro" id="IPR017853">
    <property type="entry name" value="GH"/>
</dbReference>
<dbReference type="Gene3D" id="2.60.40.1180">
    <property type="entry name" value="Golgi alpha-mannosidase II"/>
    <property type="match status" value="1"/>
</dbReference>
<feature type="domain" description="Glycosyl hydrolase family 59 catalytic" evidence="2">
    <location>
        <begin position="522"/>
        <end position="673"/>
    </location>
</feature>
<dbReference type="Gene3D" id="2.60.120.260">
    <property type="entry name" value="Galactose-binding domain-like"/>
    <property type="match status" value="1"/>
</dbReference>
<comment type="caution">
    <text evidence="3">The sequence shown here is derived from an EMBL/GenBank/DDBJ whole genome shotgun (WGS) entry which is preliminary data.</text>
</comment>
<dbReference type="Proteomes" id="UP000621560">
    <property type="component" value="Unassembled WGS sequence"/>
</dbReference>
<dbReference type="InterPro" id="IPR049161">
    <property type="entry name" value="GH59_cat"/>
</dbReference>
<dbReference type="GO" id="GO:0004553">
    <property type="term" value="F:hydrolase activity, hydrolyzing O-glycosyl compounds"/>
    <property type="evidence" value="ECO:0007669"/>
    <property type="project" value="InterPro"/>
</dbReference>
<evidence type="ECO:0000256" key="1">
    <source>
        <dbReference type="SAM" id="SignalP"/>
    </source>
</evidence>
<protein>
    <recommendedName>
        <fullName evidence="2">Glycosyl hydrolase family 59 catalytic domain-containing protein</fullName>
    </recommendedName>
</protein>